<gene>
    <name evidence="2" type="ORF">OLC1_LOCUS17852</name>
</gene>
<protein>
    <submittedName>
        <fullName evidence="2">OLC1v1010097C1</fullName>
    </submittedName>
</protein>
<sequence>MFVLLINFIQSSFVCFVIISAVTWNSVKHYAVKYDAMREALNGKKAYLLHAAIELDELLKRINRKLCRAAKRNDNSHVIKEIVNAHPVIMDYMVRHLDLISSQASEMSSSATLILKSLRKASADDEEAQQKLVKLTSFQELLEDFVEKANALGVTKAELAHREKELETYKNAGMKNCHLIKEKFHHEFERAEVLMPENAIMDVGLFRVHRNGEGVVVVSAVPEASRPSHGYEKVKVAPPQPRVDAPLAVEQARNVPMEGAVTTGVVVAAALETRRQNVEEEG</sequence>
<keyword evidence="1" id="KW-0812">Transmembrane</keyword>
<keyword evidence="1" id="KW-0472">Membrane</keyword>
<feature type="transmembrane region" description="Helical" evidence="1">
    <location>
        <begin position="6"/>
        <end position="27"/>
    </location>
</feature>
<keyword evidence="3" id="KW-1185">Reference proteome</keyword>
<accession>A0AAV1DQJ0</accession>
<name>A0AAV1DQJ0_OLDCO</name>
<dbReference type="EMBL" id="OX459123">
    <property type="protein sequence ID" value="CAI9110121.1"/>
    <property type="molecule type" value="Genomic_DNA"/>
</dbReference>
<evidence type="ECO:0000313" key="2">
    <source>
        <dbReference type="EMBL" id="CAI9110121.1"/>
    </source>
</evidence>
<reference evidence="2" key="1">
    <citation type="submission" date="2023-03" db="EMBL/GenBank/DDBJ databases">
        <authorList>
            <person name="Julca I."/>
        </authorList>
    </citation>
    <scope>NUCLEOTIDE SEQUENCE</scope>
</reference>
<dbReference type="AlphaFoldDB" id="A0AAV1DQJ0"/>
<proteinExistence type="predicted"/>
<evidence type="ECO:0000256" key="1">
    <source>
        <dbReference type="SAM" id="Phobius"/>
    </source>
</evidence>
<organism evidence="2 3">
    <name type="scientific">Oldenlandia corymbosa var. corymbosa</name>
    <dbReference type="NCBI Taxonomy" id="529605"/>
    <lineage>
        <taxon>Eukaryota</taxon>
        <taxon>Viridiplantae</taxon>
        <taxon>Streptophyta</taxon>
        <taxon>Embryophyta</taxon>
        <taxon>Tracheophyta</taxon>
        <taxon>Spermatophyta</taxon>
        <taxon>Magnoliopsida</taxon>
        <taxon>eudicotyledons</taxon>
        <taxon>Gunneridae</taxon>
        <taxon>Pentapetalae</taxon>
        <taxon>asterids</taxon>
        <taxon>lamiids</taxon>
        <taxon>Gentianales</taxon>
        <taxon>Rubiaceae</taxon>
        <taxon>Rubioideae</taxon>
        <taxon>Spermacoceae</taxon>
        <taxon>Hedyotis-Oldenlandia complex</taxon>
        <taxon>Oldenlandia</taxon>
    </lineage>
</organism>
<keyword evidence="1" id="KW-1133">Transmembrane helix</keyword>
<dbReference type="Proteomes" id="UP001161247">
    <property type="component" value="Chromosome 6"/>
</dbReference>
<evidence type="ECO:0000313" key="3">
    <source>
        <dbReference type="Proteomes" id="UP001161247"/>
    </source>
</evidence>